<protein>
    <recommendedName>
        <fullName evidence="7">GDSL esterase/lipase</fullName>
    </recommendedName>
</protein>
<evidence type="ECO:0000256" key="4">
    <source>
        <dbReference type="SAM" id="SignalP"/>
    </source>
</evidence>
<dbReference type="AlphaFoldDB" id="A0A811QHP0"/>
<dbReference type="Pfam" id="PF00657">
    <property type="entry name" value="Lipase_GDSL"/>
    <property type="match status" value="1"/>
</dbReference>
<sequence length="342" mass="37709">MRKTLLVVCFLLILTAGSLHVECRRHRERRRKDYTLFVFGDSFVDAGNLPKSSGRSRVSRGWYYPYGSSDSSHGNQATGRLSDGLVQSDFLAQMLGMDESPPVFSTLRTRAEVENGINFAVPFSGVMNGRQEEPLSLREQISQFGEFVDHGSVDDKQLENSVALLSVSNGHDYSHVSDTTSDRQLDAYIDDVTDGIVEGVKRLQEIGVSKVLVNSMPPLGCSPWRARQSVGYAQCDGAGNTLATTHNRLLRRKLDGLEDVHVLDLYNAFNSLARSMSGSTPCCDTSDHNAYCGQLDGNGRAQYTVCASPGDSFYWDNENPTQAGWEAVMDRLQANIQDFLAA</sequence>
<keyword evidence="3" id="KW-0443">Lipid metabolism</keyword>
<evidence type="ECO:0000256" key="2">
    <source>
        <dbReference type="ARBA" id="ARBA00022801"/>
    </source>
</evidence>
<keyword evidence="4" id="KW-0732">Signal</keyword>
<dbReference type="OrthoDB" id="671228at2759"/>
<evidence type="ECO:0000313" key="5">
    <source>
        <dbReference type="EMBL" id="CAD6258716.1"/>
    </source>
</evidence>
<evidence type="ECO:0000313" key="6">
    <source>
        <dbReference type="Proteomes" id="UP000604825"/>
    </source>
</evidence>
<keyword evidence="6" id="KW-1185">Reference proteome</keyword>
<dbReference type="InterPro" id="IPR036514">
    <property type="entry name" value="SGNH_hydro_sf"/>
</dbReference>
<keyword evidence="2" id="KW-0378">Hydrolase</keyword>
<dbReference type="GO" id="GO:0006629">
    <property type="term" value="P:lipid metabolic process"/>
    <property type="evidence" value="ECO:0007669"/>
    <property type="project" value="UniProtKB-KW"/>
</dbReference>
<dbReference type="InterPro" id="IPR001087">
    <property type="entry name" value="GDSL"/>
</dbReference>
<dbReference type="Proteomes" id="UP000604825">
    <property type="component" value="Unassembled WGS sequence"/>
</dbReference>
<comment type="similarity">
    <text evidence="1">Belongs to the 'GDSL' lipolytic enzyme family.</text>
</comment>
<comment type="caution">
    <text evidence="5">The sequence shown here is derived from an EMBL/GenBank/DDBJ whole genome shotgun (WGS) entry which is preliminary data.</text>
</comment>
<feature type="chain" id="PRO_5032657580" description="GDSL esterase/lipase" evidence="4">
    <location>
        <begin position="21"/>
        <end position="342"/>
    </location>
</feature>
<dbReference type="PANTHER" id="PTHR46020:SF15">
    <property type="entry name" value="SGNH HYDROLASE-TYPE ESTERASE DOMAIN-CONTAINING PROTEIN"/>
    <property type="match status" value="1"/>
</dbReference>
<evidence type="ECO:0008006" key="7">
    <source>
        <dbReference type="Google" id="ProtNLM"/>
    </source>
</evidence>
<dbReference type="Gene3D" id="3.40.50.1110">
    <property type="entry name" value="SGNH hydrolase"/>
    <property type="match status" value="1"/>
</dbReference>
<name>A0A811QHP0_9POAL</name>
<dbReference type="EMBL" id="CAJGYO010000010">
    <property type="protein sequence ID" value="CAD6258716.1"/>
    <property type="molecule type" value="Genomic_DNA"/>
</dbReference>
<evidence type="ECO:0000256" key="3">
    <source>
        <dbReference type="ARBA" id="ARBA00023098"/>
    </source>
</evidence>
<organism evidence="5 6">
    <name type="scientific">Miscanthus lutarioriparius</name>
    <dbReference type="NCBI Taxonomy" id="422564"/>
    <lineage>
        <taxon>Eukaryota</taxon>
        <taxon>Viridiplantae</taxon>
        <taxon>Streptophyta</taxon>
        <taxon>Embryophyta</taxon>
        <taxon>Tracheophyta</taxon>
        <taxon>Spermatophyta</taxon>
        <taxon>Magnoliopsida</taxon>
        <taxon>Liliopsida</taxon>
        <taxon>Poales</taxon>
        <taxon>Poaceae</taxon>
        <taxon>PACMAD clade</taxon>
        <taxon>Panicoideae</taxon>
        <taxon>Andropogonodae</taxon>
        <taxon>Andropogoneae</taxon>
        <taxon>Saccharinae</taxon>
        <taxon>Miscanthus</taxon>
    </lineage>
</organism>
<dbReference type="GO" id="GO:0016788">
    <property type="term" value="F:hydrolase activity, acting on ester bonds"/>
    <property type="evidence" value="ECO:0007669"/>
    <property type="project" value="InterPro"/>
</dbReference>
<dbReference type="PANTHER" id="PTHR46020">
    <property type="entry name" value="OSJNBB0059K02.9 PROTEIN"/>
    <property type="match status" value="1"/>
</dbReference>
<feature type="signal peptide" evidence="4">
    <location>
        <begin position="1"/>
        <end position="20"/>
    </location>
</feature>
<reference evidence="5" key="1">
    <citation type="submission" date="2020-10" db="EMBL/GenBank/DDBJ databases">
        <authorList>
            <person name="Han B."/>
            <person name="Lu T."/>
            <person name="Zhao Q."/>
            <person name="Huang X."/>
            <person name="Zhao Y."/>
        </authorList>
    </citation>
    <scope>NUCLEOTIDE SEQUENCE</scope>
</reference>
<proteinExistence type="inferred from homology"/>
<accession>A0A811QHP0</accession>
<gene>
    <name evidence="5" type="ORF">NCGR_LOCUS42183</name>
</gene>
<evidence type="ECO:0000256" key="1">
    <source>
        <dbReference type="ARBA" id="ARBA00008668"/>
    </source>
</evidence>